<organism evidence="1 2">
    <name type="scientific">Macroventuria anomochaeta</name>
    <dbReference type="NCBI Taxonomy" id="301207"/>
    <lineage>
        <taxon>Eukaryota</taxon>
        <taxon>Fungi</taxon>
        <taxon>Dikarya</taxon>
        <taxon>Ascomycota</taxon>
        <taxon>Pezizomycotina</taxon>
        <taxon>Dothideomycetes</taxon>
        <taxon>Pleosporomycetidae</taxon>
        <taxon>Pleosporales</taxon>
        <taxon>Pleosporineae</taxon>
        <taxon>Didymellaceae</taxon>
        <taxon>Macroventuria</taxon>
    </lineage>
</organism>
<name>A0ACB6S5D3_9PLEO</name>
<gene>
    <name evidence="1" type="ORF">BU25DRAFT_420131</name>
</gene>
<comment type="caution">
    <text evidence="1">The sequence shown here is derived from an EMBL/GenBank/DDBJ whole genome shotgun (WGS) entry which is preliminary data.</text>
</comment>
<proteinExistence type="predicted"/>
<protein>
    <submittedName>
        <fullName evidence="1">Uncharacterized protein</fullName>
    </submittedName>
</protein>
<dbReference type="EMBL" id="MU006710">
    <property type="protein sequence ID" value="KAF2629253.1"/>
    <property type="molecule type" value="Genomic_DNA"/>
</dbReference>
<evidence type="ECO:0000313" key="1">
    <source>
        <dbReference type="EMBL" id="KAF2629253.1"/>
    </source>
</evidence>
<evidence type="ECO:0000313" key="2">
    <source>
        <dbReference type="Proteomes" id="UP000799754"/>
    </source>
</evidence>
<reference evidence="1" key="1">
    <citation type="journal article" date="2020" name="Stud. Mycol.">
        <title>101 Dothideomycetes genomes: a test case for predicting lifestyles and emergence of pathogens.</title>
        <authorList>
            <person name="Haridas S."/>
            <person name="Albert R."/>
            <person name="Binder M."/>
            <person name="Bloem J."/>
            <person name="Labutti K."/>
            <person name="Salamov A."/>
            <person name="Andreopoulos B."/>
            <person name="Baker S."/>
            <person name="Barry K."/>
            <person name="Bills G."/>
            <person name="Bluhm B."/>
            <person name="Cannon C."/>
            <person name="Castanera R."/>
            <person name="Culley D."/>
            <person name="Daum C."/>
            <person name="Ezra D."/>
            <person name="Gonzalez J."/>
            <person name="Henrissat B."/>
            <person name="Kuo A."/>
            <person name="Liang C."/>
            <person name="Lipzen A."/>
            <person name="Lutzoni F."/>
            <person name="Magnuson J."/>
            <person name="Mondo S."/>
            <person name="Nolan M."/>
            <person name="Ohm R."/>
            <person name="Pangilinan J."/>
            <person name="Park H.-J."/>
            <person name="Ramirez L."/>
            <person name="Alfaro M."/>
            <person name="Sun H."/>
            <person name="Tritt A."/>
            <person name="Yoshinaga Y."/>
            <person name="Zwiers L.-H."/>
            <person name="Turgeon B."/>
            <person name="Goodwin S."/>
            <person name="Spatafora J."/>
            <person name="Crous P."/>
            <person name="Grigoriev I."/>
        </authorList>
    </citation>
    <scope>NUCLEOTIDE SEQUENCE</scope>
    <source>
        <strain evidence="1">CBS 525.71</strain>
    </source>
</reference>
<keyword evidence="2" id="KW-1185">Reference proteome</keyword>
<dbReference type="Proteomes" id="UP000799754">
    <property type="component" value="Unassembled WGS sequence"/>
</dbReference>
<sequence>MSASSIAIVYSSYHVGLRDHRVGDGPNRIRKLGLIERLEELGAKVYVDEIQPVDEFEGEIGRSFEVLRRTAVAVSKARANISFPFILSNNTCWSGLVLAFLASNPSTL</sequence>
<accession>A0ACB6S5D3</accession>